<protein>
    <recommendedName>
        <fullName evidence="1">Chromo domain-containing protein</fullName>
    </recommendedName>
</protein>
<evidence type="ECO:0000313" key="3">
    <source>
        <dbReference type="Proteomes" id="UP001234989"/>
    </source>
</evidence>
<dbReference type="InterPro" id="IPR016197">
    <property type="entry name" value="Chromo-like_dom_sf"/>
</dbReference>
<dbReference type="AlphaFoldDB" id="A0AAF0RAS9"/>
<dbReference type="EMBL" id="CP133618">
    <property type="protein sequence ID" value="WMV36932.1"/>
    <property type="molecule type" value="Genomic_DNA"/>
</dbReference>
<reference evidence="2" key="1">
    <citation type="submission" date="2023-08" db="EMBL/GenBank/DDBJ databases">
        <title>A de novo genome assembly of Solanum verrucosum Schlechtendal, a Mexican diploid species geographically isolated from the other diploid A-genome species in potato relatives.</title>
        <authorList>
            <person name="Hosaka K."/>
        </authorList>
    </citation>
    <scope>NUCLEOTIDE SEQUENCE</scope>
    <source>
        <tissue evidence="2">Young leaves</tissue>
    </source>
</reference>
<proteinExistence type="predicted"/>
<keyword evidence="3" id="KW-1185">Reference proteome</keyword>
<organism evidence="2 3">
    <name type="scientific">Solanum verrucosum</name>
    <dbReference type="NCBI Taxonomy" id="315347"/>
    <lineage>
        <taxon>Eukaryota</taxon>
        <taxon>Viridiplantae</taxon>
        <taxon>Streptophyta</taxon>
        <taxon>Embryophyta</taxon>
        <taxon>Tracheophyta</taxon>
        <taxon>Spermatophyta</taxon>
        <taxon>Magnoliopsida</taxon>
        <taxon>eudicotyledons</taxon>
        <taxon>Gunneridae</taxon>
        <taxon>Pentapetalae</taxon>
        <taxon>asterids</taxon>
        <taxon>lamiids</taxon>
        <taxon>Solanales</taxon>
        <taxon>Solanaceae</taxon>
        <taxon>Solanoideae</taxon>
        <taxon>Solaneae</taxon>
        <taxon>Solanum</taxon>
    </lineage>
</organism>
<feature type="domain" description="Chromo" evidence="1">
    <location>
        <begin position="32"/>
        <end position="78"/>
    </location>
</feature>
<gene>
    <name evidence="2" type="ORF">MTR67_030317</name>
</gene>
<sequence>MLKKCIGDPFLILPTESVRINDSLSYEEILVQILDRQVRRLRTKDVASVKVLWRNQFVEEATWEAEEDMKKRYPHLFESGGNAD</sequence>
<evidence type="ECO:0000313" key="2">
    <source>
        <dbReference type="EMBL" id="WMV36932.1"/>
    </source>
</evidence>
<name>A0AAF0RAS9_SOLVR</name>
<accession>A0AAF0RAS9</accession>
<dbReference type="Proteomes" id="UP001234989">
    <property type="component" value="Chromosome 7"/>
</dbReference>
<dbReference type="Pfam" id="PF00385">
    <property type="entry name" value="Chromo"/>
    <property type="match status" value="1"/>
</dbReference>
<dbReference type="SUPFAM" id="SSF54160">
    <property type="entry name" value="Chromo domain-like"/>
    <property type="match status" value="1"/>
</dbReference>
<dbReference type="PANTHER" id="PTHR46148:SF56">
    <property type="entry name" value="RETROTRANSPOSON PROTEIN"/>
    <property type="match status" value="1"/>
</dbReference>
<evidence type="ECO:0000259" key="1">
    <source>
        <dbReference type="Pfam" id="PF00385"/>
    </source>
</evidence>
<dbReference type="PANTHER" id="PTHR46148">
    <property type="entry name" value="CHROMO DOMAIN-CONTAINING PROTEIN"/>
    <property type="match status" value="1"/>
</dbReference>
<dbReference type="InterPro" id="IPR023780">
    <property type="entry name" value="Chromo_domain"/>
</dbReference>